<proteinExistence type="predicted"/>
<gene>
    <name evidence="7" type="ORF">C7H61_02735</name>
</gene>
<feature type="chain" id="PRO_5015759678" description="Secretion system C-terminal sorting domain-containing protein" evidence="4">
    <location>
        <begin position="20"/>
        <end position="211"/>
    </location>
</feature>
<dbReference type="SUPFAM" id="SSF49503">
    <property type="entry name" value="Cupredoxins"/>
    <property type="match status" value="1"/>
</dbReference>
<feature type="signal peptide" evidence="4">
    <location>
        <begin position="1"/>
        <end position="19"/>
    </location>
</feature>
<evidence type="ECO:0000256" key="2">
    <source>
        <dbReference type="ARBA" id="ARBA00022729"/>
    </source>
</evidence>
<evidence type="ECO:0000256" key="4">
    <source>
        <dbReference type="SAM" id="SignalP"/>
    </source>
</evidence>
<dbReference type="InterPro" id="IPR026444">
    <property type="entry name" value="Secre_tail"/>
</dbReference>
<evidence type="ECO:0000259" key="6">
    <source>
        <dbReference type="Pfam" id="PF18962"/>
    </source>
</evidence>
<dbReference type="Gene3D" id="2.60.40.420">
    <property type="entry name" value="Cupredoxins - blue copper proteins"/>
    <property type="match status" value="1"/>
</dbReference>
<dbReference type="EMBL" id="PXOT01000015">
    <property type="protein sequence ID" value="PSG93446.1"/>
    <property type="molecule type" value="Genomic_DNA"/>
</dbReference>
<evidence type="ECO:0008006" key="9">
    <source>
        <dbReference type="Google" id="ProtNLM"/>
    </source>
</evidence>
<dbReference type="OrthoDB" id="849076at2"/>
<evidence type="ECO:0000313" key="8">
    <source>
        <dbReference type="Proteomes" id="UP000238430"/>
    </source>
</evidence>
<dbReference type="GO" id="GO:0005507">
    <property type="term" value="F:copper ion binding"/>
    <property type="evidence" value="ECO:0007669"/>
    <property type="project" value="InterPro"/>
</dbReference>
<dbReference type="Pfam" id="PF18962">
    <property type="entry name" value="Por_Secre_tail"/>
    <property type="match status" value="1"/>
</dbReference>
<keyword evidence="2 4" id="KW-0732">Signal</keyword>
<dbReference type="InterPro" id="IPR052721">
    <property type="entry name" value="ET_Amicyanin"/>
</dbReference>
<reference evidence="7 8" key="1">
    <citation type="submission" date="2018-03" db="EMBL/GenBank/DDBJ databases">
        <title>Mesoflavibacter sp. HG37 and Mesoflavibacter sp. HG96 sp.nov., two marine bacteria isolated from seawater of Western Pacific Ocean.</title>
        <authorList>
            <person name="Cheng H."/>
            <person name="Wu Y.-H."/>
            <person name="Guo L.-L."/>
            <person name="Xu X.-W."/>
        </authorList>
    </citation>
    <scope>NUCLEOTIDE SEQUENCE [LARGE SCALE GENOMIC DNA]</scope>
    <source>
        <strain evidence="7 8">KCTC 42117</strain>
    </source>
</reference>
<name>A0A2T1NKS5_9FLAO</name>
<evidence type="ECO:0000256" key="1">
    <source>
        <dbReference type="ARBA" id="ARBA00022723"/>
    </source>
</evidence>
<evidence type="ECO:0000313" key="7">
    <source>
        <dbReference type="EMBL" id="PSG93446.1"/>
    </source>
</evidence>
<comment type="caution">
    <text evidence="7">The sequence shown here is derived from an EMBL/GenBank/DDBJ whole genome shotgun (WGS) entry which is preliminary data.</text>
</comment>
<dbReference type="PANTHER" id="PTHR36507:SF1">
    <property type="entry name" value="BLL1555 PROTEIN"/>
    <property type="match status" value="1"/>
</dbReference>
<feature type="domain" description="Blue (type 1) copper" evidence="5">
    <location>
        <begin position="48"/>
        <end position="117"/>
    </location>
</feature>
<dbReference type="Pfam" id="PF00127">
    <property type="entry name" value="Copper-bind"/>
    <property type="match status" value="1"/>
</dbReference>
<dbReference type="PANTHER" id="PTHR36507">
    <property type="entry name" value="BLL1555 PROTEIN"/>
    <property type="match status" value="1"/>
</dbReference>
<accession>A0A2T1NKS5</accession>
<keyword evidence="1" id="KW-0479">Metal-binding</keyword>
<dbReference type="Proteomes" id="UP000238430">
    <property type="component" value="Unassembled WGS sequence"/>
</dbReference>
<keyword evidence="8" id="KW-1185">Reference proteome</keyword>
<feature type="domain" description="Secretion system C-terminal sorting" evidence="6">
    <location>
        <begin position="137"/>
        <end position="208"/>
    </location>
</feature>
<sequence>MMKKLLLILTCLATFSVAAQTQTVTIDWSFGSNSDVTPTTDPTNADRTIEVGDTVIWNYYATGTHTVTSSAGSTETWDSGFISSGAGVTFQRTFTSVGTNPYVCTPHSGNMYGVITVVPEGTLSVPNFEEASKRIDVYPNPVSTQLNINFPAFDDEYYIEIFNVLGKKIYSNTVLTQKNKISVADWNNGVYLIKINFKNEKQSITKKFVKI</sequence>
<dbReference type="NCBIfam" id="TIGR04183">
    <property type="entry name" value="Por_Secre_tail"/>
    <property type="match status" value="1"/>
</dbReference>
<organism evidence="7 8">
    <name type="scientific">Mesoflavibacter zeaxanthinifaciens subsp. sabulilitoris</name>
    <dbReference type="NCBI Taxonomy" id="1520893"/>
    <lineage>
        <taxon>Bacteria</taxon>
        <taxon>Pseudomonadati</taxon>
        <taxon>Bacteroidota</taxon>
        <taxon>Flavobacteriia</taxon>
        <taxon>Flavobacteriales</taxon>
        <taxon>Flavobacteriaceae</taxon>
        <taxon>Mesoflavibacter</taxon>
    </lineage>
</organism>
<dbReference type="InterPro" id="IPR008972">
    <property type="entry name" value="Cupredoxin"/>
</dbReference>
<protein>
    <recommendedName>
        <fullName evidence="9">Secretion system C-terminal sorting domain-containing protein</fullName>
    </recommendedName>
</protein>
<dbReference type="AlphaFoldDB" id="A0A2T1NKS5"/>
<keyword evidence="3" id="KW-0186">Copper</keyword>
<dbReference type="GO" id="GO:0009055">
    <property type="term" value="F:electron transfer activity"/>
    <property type="evidence" value="ECO:0007669"/>
    <property type="project" value="InterPro"/>
</dbReference>
<dbReference type="InterPro" id="IPR000923">
    <property type="entry name" value="BlueCu_1"/>
</dbReference>
<evidence type="ECO:0000256" key="3">
    <source>
        <dbReference type="ARBA" id="ARBA00023008"/>
    </source>
</evidence>
<evidence type="ECO:0000259" key="5">
    <source>
        <dbReference type="Pfam" id="PF00127"/>
    </source>
</evidence>